<evidence type="ECO:0000256" key="7">
    <source>
        <dbReference type="ARBA" id="ARBA00022679"/>
    </source>
</evidence>
<reference evidence="11 12" key="1">
    <citation type="submission" date="2023-10" db="EMBL/GenBank/DDBJ databases">
        <title>The complete genome sequence of Methanoculleus palmolei DSM 4273.</title>
        <authorList>
            <person name="Lai S.-J."/>
            <person name="You Y.-T."/>
            <person name="Chen S.-C."/>
        </authorList>
    </citation>
    <scope>NUCLEOTIDE SEQUENCE [LARGE SCALE GENOMIC DNA]</scope>
    <source>
        <strain evidence="11 12">DSM 4273</strain>
    </source>
</reference>
<keyword evidence="10" id="KW-1133">Transmembrane helix</keyword>
<dbReference type="GO" id="GO:0016740">
    <property type="term" value="F:transferase activity"/>
    <property type="evidence" value="ECO:0007669"/>
    <property type="project" value="UniProtKB-KW"/>
</dbReference>
<comment type="catalytic activity">
    <reaction evidence="1">
        <text>1D-myo-inositol 3-phosphate + CTP + H(+) = CDP-1L-myo-inositol + diphosphate</text>
        <dbReference type="Rhea" id="RHEA:30647"/>
        <dbReference type="ChEBI" id="CHEBI:15378"/>
        <dbReference type="ChEBI" id="CHEBI:33019"/>
        <dbReference type="ChEBI" id="CHEBI:37563"/>
        <dbReference type="ChEBI" id="CHEBI:58401"/>
        <dbReference type="ChEBI" id="CHEBI:62573"/>
        <dbReference type="EC" id="2.7.7.74"/>
    </reaction>
</comment>
<feature type="transmembrane region" description="Helical" evidence="10">
    <location>
        <begin position="171"/>
        <end position="192"/>
    </location>
</feature>
<accession>A0ABD8A996</accession>
<dbReference type="EC" id="2.7.7.74" evidence="4"/>
<proteinExistence type="inferred from homology"/>
<sequence length="338" mass="36355">MGDHLFSESILQGLQQRPVADGEVVLAVDPHPESNRLVDPGDVTRVLANDGRIIDIGKGLLRYTAYDTGIFLCSHALFDALEESIRRGDSSLSGGIRVLAGMGRAKTFGINGDFWIDVDDADAYLKAEREMLDRLKKPNDGPVSRHLNRPISTRISKRLVATGITPNQISIFTFALALLAAAFFMAGGYAALVAGGILAEFSSIIDGCDGEVARLTYGGTAFGGWFDSVLDRYADGFIIFGLTYTVFAAGEPLAALSVGFLALIGTFLNSYTADRYDGLMQGNASAGRRRFLRIGRDVRIFIILIGALAAQPLVVLAVLALLMNAENIRRVVVLHRAG</sequence>
<evidence type="ECO:0000256" key="1">
    <source>
        <dbReference type="ARBA" id="ARBA00000729"/>
    </source>
</evidence>
<comment type="similarity">
    <text evidence="2">In the C-terminal section; belongs to the CDP-alcohol phosphatidyltransferase class-I family.</text>
</comment>
<gene>
    <name evidence="11" type="ORF">R6Y95_01825</name>
</gene>
<organism evidence="11 12">
    <name type="scientific">Methanoculleus palmolei</name>
    <dbReference type="NCBI Taxonomy" id="72612"/>
    <lineage>
        <taxon>Archaea</taxon>
        <taxon>Methanobacteriati</taxon>
        <taxon>Methanobacteriota</taxon>
        <taxon>Stenosarchaea group</taxon>
        <taxon>Methanomicrobia</taxon>
        <taxon>Methanomicrobiales</taxon>
        <taxon>Methanomicrobiaceae</taxon>
        <taxon>Methanoculleus</taxon>
    </lineage>
</organism>
<keyword evidence="7 9" id="KW-0808">Transferase</keyword>
<dbReference type="EMBL" id="CP137641">
    <property type="protein sequence ID" value="WOX56086.1"/>
    <property type="molecule type" value="Genomic_DNA"/>
</dbReference>
<feature type="transmembrane region" description="Helical" evidence="10">
    <location>
        <begin position="253"/>
        <end position="271"/>
    </location>
</feature>
<dbReference type="InterPro" id="IPR043130">
    <property type="entry name" value="CDP-OH_PTrfase_TM_dom"/>
</dbReference>
<dbReference type="Gene3D" id="1.20.120.1760">
    <property type="match status" value="1"/>
</dbReference>
<dbReference type="InterPro" id="IPR029044">
    <property type="entry name" value="Nucleotide-diphossugar_trans"/>
</dbReference>
<keyword evidence="10" id="KW-0812">Transmembrane</keyword>
<evidence type="ECO:0000313" key="11">
    <source>
        <dbReference type="EMBL" id="WOX56086.1"/>
    </source>
</evidence>
<evidence type="ECO:0000256" key="10">
    <source>
        <dbReference type="SAM" id="Phobius"/>
    </source>
</evidence>
<comment type="similarity">
    <text evidence="3">In the N-terminal section; belongs to the MobA family.</text>
</comment>
<dbReference type="InterPro" id="IPR000462">
    <property type="entry name" value="CDP-OH_P_trans"/>
</dbReference>
<evidence type="ECO:0000313" key="12">
    <source>
        <dbReference type="Proteomes" id="UP001626603"/>
    </source>
</evidence>
<dbReference type="Proteomes" id="UP001626603">
    <property type="component" value="Chromosome"/>
</dbReference>
<dbReference type="SUPFAM" id="SSF53448">
    <property type="entry name" value="Nucleotide-diphospho-sugar transferases"/>
    <property type="match status" value="1"/>
</dbReference>
<dbReference type="PROSITE" id="PS00379">
    <property type="entry name" value="CDP_ALCOHOL_P_TRANSF"/>
    <property type="match status" value="1"/>
</dbReference>
<keyword evidence="10" id="KW-0472">Membrane</keyword>
<evidence type="ECO:0000256" key="2">
    <source>
        <dbReference type="ARBA" id="ARBA00006982"/>
    </source>
</evidence>
<dbReference type="InterPro" id="IPR048254">
    <property type="entry name" value="CDP_ALCOHOL_P_TRANSF_CS"/>
</dbReference>
<evidence type="ECO:0000256" key="3">
    <source>
        <dbReference type="ARBA" id="ARBA00007897"/>
    </source>
</evidence>
<comment type="catalytic activity">
    <reaction evidence="8">
        <text>CDP-1L-myo-inositol + 1D-myo-inositol 3-phosphate = bis(1L-myo-inositol) 3,1'-phosphate 1-phosphate + CMP + H(+)</text>
        <dbReference type="Rhea" id="RHEA:31327"/>
        <dbReference type="ChEBI" id="CHEBI:15378"/>
        <dbReference type="ChEBI" id="CHEBI:58401"/>
        <dbReference type="ChEBI" id="CHEBI:60377"/>
        <dbReference type="ChEBI" id="CHEBI:62573"/>
        <dbReference type="ChEBI" id="CHEBI:62576"/>
        <dbReference type="EC" id="2.7.8.34"/>
    </reaction>
</comment>
<feature type="transmembrane region" description="Helical" evidence="10">
    <location>
        <begin position="298"/>
        <end position="323"/>
    </location>
</feature>
<name>A0ABD8A996_9EURY</name>
<dbReference type="EC" id="2.7.8.34" evidence="5"/>
<evidence type="ECO:0000256" key="8">
    <source>
        <dbReference type="ARBA" id="ARBA00049235"/>
    </source>
</evidence>
<dbReference type="Pfam" id="PF01066">
    <property type="entry name" value="CDP-OH_P_transf"/>
    <property type="match status" value="1"/>
</dbReference>
<evidence type="ECO:0000256" key="4">
    <source>
        <dbReference type="ARBA" id="ARBA00012504"/>
    </source>
</evidence>
<evidence type="ECO:0000256" key="6">
    <source>
        <dbReference type="ARBA" id="ARBA00018322"/>
    </source>
</evidence>
<evidence type="ECO:0000256" key="5">
    <source>
        <dbReference type="ARBA" id="ARBA00013268"/>
    </source>
</evidence>
<keyword evidence="12" id="KW-1185">Reference proteome</keyword>
<protein>
    <recommendedName>
        <fullName evidence="6">Bifunctional IPC transferase and DIPP synthase</fullName>
        <ecNumber evidence="4">2.7.7.74</ecNumber>
        <ecNumber evidence="5">2.7.8.34</ecNumber>
    </recommendedName>
</protein>
<comment type="similarity">
    <text evidence="9">Belongs to the CDP-alcohol phosphatidyltransferase class-I family.</text>
</comment>
<evidence type="ECO:0000256" key="9">
    <source>
        <dbReference type="RuleBase" id="RU003750"/>
    </source>
</evidence>
<dbReference type="Gene3D" id="3.90.550.10">
    <property type="entry name" value="Spore Coat Polysaccharide Biosynthesis Protein SpsA, Chain A"/>
    <property type="match status" value="1"/>
</dbReference>
<dbReference type="AlphaFoldDB" id="A0ABD8A996"/>